<protein>
    <submittedName>
        <fullName evidence="1">Uncharacterized protein</fullName>
    </submittedName>
</protein>
<keyword evidence="2" id="KW-1185">Reference proteome</keyword>
<dbReference type="EMBL" id="JAGIZQ010000006">
    <property type="protein sequence ID" value="KAH6623483.1"/>
    <property type="molecule type" value="Genomic_DNA"/>
</dbReference>
<dbReference type="Proteomes" id="UP000724584">
    <property type="component" value="Unassembled WGS sequence"/>
</dbReference>
<sequence>MSSQDLKILIGGAKDIRTKVLSMSFSASRPLSLALCTVATLVHLLLQRYGGLFDNETLAHLVGIAVIFLVLDLTCRHRTFPTKL</sequence>
<name>A0ACB7P3A1_9PEZI</name>
<evidence type="ECO:0000313" key="1">
    <source>
        <dbReference type="EMBL" id="KAH6623483.1"/>
    </source>
</evidence>
<evidence type="ECO:0000313" key="2">
    <source>
        <dbReference type="Proteomes" id="UP000724584"/>
    </source>
</evidence>
<accession>A0ACB7P3A1</accession>
<organism evidence="1 2">
    <name type="scientific">Chaetomium tenue</name>
    <dbReference type="NCBI Taxonomy" id="1854479"/>
    <lineage>
        <taxon>Eukaryota</taxon>
        <taxon>Fungi</taxon>
        <taxon>Dikarya</taxon>
        <taxon>Ascomycota</taxon>
        <taxon>Pezizomycotina</taxon>
        <taxon>Sordariomycetes</taxon>
        <taxon>Sordariomycetidae</taxon>
        <taxon>Sordariales</taxon>
        <taxon>Chaetomiaceae</taxon>
        <taxon>Chaetomium</taxon>
    </lineage>
</organism>
<comment type="caution">
    <text evidence="1">The sequence shown here is derived from an EMBL/GenBank/DDBJ whole genome shotgun (WGS) entry which is preliminary data.</text>
</comment>
<reference evidence="1 2" key="1">
    <citation type="journal article" date="2021" name="Nat. Commun.">
        <title>Genetic determinants of endophytism in the Arabidopsis root mycobiome.</title>
        <authorList>
            <person name="Mesny F."/>
            <person name="Miyauchi S."/>
            <person name="Thiergart T."/>
            <person name="Pickel B."/>
            <person name="Atanasova L."/>
            <person name="Karlsson M."/>
            <person name="Huettel B."/>
            <person name="Barry K.W."/>
            <person name="Haridas S."/>
            <person name="Chen C."/>
            <person name="Bauer D."/>
            <person name="Andreopoulos W."/>
            <person name="Pangilinan J."/>
            <person name="LaButti K."/>
            <person name="Riley R."/>
            <person name="Lipzen A."/>
            <person name="Clum A."/>
            <person name="Drula E."/>
            <person name="Henrissat B."/>
            <person name="Kohler A."/>
            <person name="Grigoriev I.V."/>
            <person name="Martin F.M."/>
            <person name="Hacquard S."/>
        </authorList>
    </citation>
    <scope>NUCLEOTIDE SEQUENCE [LARGE SCALE GENOMIC DNA]</scope>
    <source>
        <strain evidence="1 2">MPI-SDFR-AT-0079</strain>
    </source>
</reference>
<gene>
    <name evidence="1" type="ORF">F5144DRAFT_583391</name>
</gene>
<proteinExistence type="predicted"/>